<gene>
    <name evidence="2" type="ORF">CkaCkLH20_06185</name>
</gene>
<dbReference type="OrthoDB" id="4846847at2759"/>
<keyword evidence="3" id="KW-1185">Reference proteome</keyword>
<reference evidence="2" key="2">
    <citation type="submission" date="2020-11" db="EMBL/GenBank/DDBJ databases">
        <title>Whole genome sequencing of Colletotrichum sp.</title>
        <authorList>
            <person name="Li H."/>
        </authorList>
    </citation>
    <scope>NUCLEOTIDE SEQUENCE</scope>
    <source>
        <strain evidence="2">CkLH20</strain>
    </source>
</reference>
<accession>A0A9P6LL64</accession>
<protein>
    <submittedName>
        <fullName evidence="2">Uncharacterized protein</fullName>
    </submittedName>
</protein>
<dbReference type="EMBL" id="JAATWM020000018">
    <property type="protein sequence ID" value="KAF9876242.1"/>
    <property type="molecule type" value="Genomic_DNA"/>
</dbReference>
<feature type="region of interest" description="Disordered" evidence="1">
    <location>
        <begin position="26"/>
        <end position="81"/>
    </location>
</feature>
<evidence type="ECO:0000313" key="3">
    <source>
        <dbReference type="Proteomes" id="UP000781932"/>
    </source>
</evidence>
<proteinExistence type="predicted"/>
<comment type="caution">
    <text evidence="2">The sequence shown here is derived from an EMBL/GenBank/DDBJ whole genome shotgun (WGS) entry which is preliminary data.</text>
</comment>
<dbReference type="GeneID" id="62161976"/>
<organism evidence="2 3">
    <name type="scientific">Colletotrichum karsti</name>
    <dbReference type="NCBI Taxonomy" id="1095194"/>
    <lineage>
        <taxon>Eukaryota</taxon>
        <taxon>Fungi</taxon>
        <taxon>Dikarya</taxon>
        <taxon>Ascomycota</taxon>
        <taxon>Pezizomycotina</taxon>
        <taxon>Sordariomycetes</taxon>
        <taxon>Hypocreomycetidae</taxon>
        <taxon>Glomerellales</taxon>
        <taxon>Glomerellaceae</taxon>
        <taxon>Colletotrichum</taxon>
        <taxon>Colletotrichum boninense species complex</taxon>
    </lineage>
</organism>
<dbReference type="AlphaFoldDB" id="A0A9P6LL64"/>
<dbReference type="Proteomes" id="UP000781932">
    <property type="component" value="Unassembled WGS sequence"/>
</dbReference>
<evidence type="ECO:0000256" key="1">
    <source>
        <dbReference type="SAM" id="MobiDB-lite"/>
    </source>
</evidence>
<reference evidence="2" key="1">
    <citation type="submission" date="2020-03" db="EMBL/GenBank/DDBJ databases">
        <authorList>
            <person name="He L."/>
        </authorList>
    </citation>
    <scope>NUCLEOTIDE SEQUENCE</scope>
    <source>
        <strain evidence="2">CkLH20</strain>
    </source>
</reference>
<sequence>MMLDQLQTIQTEERVRSIKRRESLLHEAGTLNLPPSPVDDDASTPGTQSLSHDINFPPTPTDDDTPTPVDPPTSTADDEAHTTSATLNPYAACTPAELILGKAKVSNAILEFNDILEGLGGIVLRQQQLVTNSPLNAELLSLQERLSRVQSIAVTEHGLMAEESQARAQAADIQLQKREQGVIIKTSVGPDAFGPQIRMRE</sequence>
<evidence type="ECO:0000313" key="2">
    <source>
        <dbReference type="EMBL" id="KAF9876242.1"/>
    </source>
</evidence>
<dbReference type="RefSeq" id="XP_038745703.1">
    <property type="nucleotide sequence ID" value="XM_038888902.1"/>
</dbReference>
<name>A0A9P6LL64_9PEZI</name>